<comment type="caution">
    <text evidence="1">The sequence shown here is derived from an EMBL/GenBank/DDBJ whole genome shotgun (WGS) entry which is preliminary data.</text>
</comment>
<dbReference type="PATRIC" id="fig|318683.6.peg.2807"/>
<dbReference type="GeneID" id="76196226"/>
<evidence type="ECO:0000313" key="1">
    <source>
        <dbReference type="EMBL" id="KXV50773.1"/>
    </source>
</evidence>
<proteinExistence type="predicted"/>
<dbReference type="Proteomes" id="UP000075636">
    <property type="component" value="Unassembled WGS sequence"/>
</dbReference>
<reference evidence="1 2" key="1">
    <citation type="submission" date="2015-06" db="EMBL/GenBank/DDBJ databases">
        <title>Improved classification and identification of acetic acid bacteria using matrix-assisted laser desorption/ionization time-of-flight mass spectrometry; Gluconobacter nephelii and Gluconobacter uchimurae are later heterotypic synonyms of Gluconobacter japonicus and Gluconobacter oxydans, respectively.</title>
        <authorList>
            <person name="Li L."/>
            <person name="Cleenwerck I."/>
            <person name="De Vuyst L."/>
            <person name="Vandamme P."/>
        </authorList>
    </citation>
    <scope>NUCLEOTIDE SEQUENCE [LARGE SCALE GENOMIC DNA]</scope>
    <source>
        <strain evidence="1 2">LMG 1768</strain>
    </source>
</reference>
<organism evidence="1 2">
    <name type="scientific">Gluconobacter albidus</name>
    <dbReference type="NCBI Taxonomy" id="318683"/>
    <lineage>
        <taxon>Bacteria</taxon>
        <taxon>Pseudomonadati</taxon>
        <taxon>Pseudomonadota</taxon>
        <taxon>Alphaproteobacteria</taxon>
        <taxon>Acetobacterales</taxon>
        <taxon>Acetobacteraceae</taxon>
        <taxon>Gluconobacter</taxon>
    </lineage>
</organism>
<dbReference type="RefSeq" id="WP_062105891.1">
    <property type="nucleotide sequence ID" value="NZ_LHZR01000069.1"/>
</dbReference>
<name>A0A149TN19_9PROT</name>
<gene>
    <name evidence="1" type="ORF">AD945_01340</name>
</gene>
<protein>
    <submittedName>
        <fullName evidence="1">Uncharacterized protein</fullName>
    </submittedName>
</protein>
<dbReference type="EMBL" id="LHZR01000069">
    <property type="protein sequence ID" value="KXV50773.1"/>
    <property type="molecule type" value="Genomic_DNA"/>
</dbReference>
<accession>A0A149TN19</accession>
<dbReference type="AlphaFoldDB" id="A0A149TN19"/>
<evidence type="ECO:0000313" key="2">
    <source>
        <dbReference type="Proteomes" id="UP000075636"/>
    </source>
</evidence>
<sequence>MNTSLITEIASLGALVVQEAPVFIEFIEKVYSIIAEKRTPTADEWSDIISLVKDAGAEDDQIKAALNSKTN</sequence>